<reference evidence="2" key="1">
    <citation type="submission" date="2021-06" db="EMBL/GenBank/DDBJ databases">
        <authorList>
            <person name="Kallberg Y."/>
            <person name="Tangrot J."/>
            <person name="Rosling A."/>
        </authorList>
    </citation>
    <scope>NUCLEOTIDE SEQUENCE</scope>
    <source>
        <strain evidence="2">87-6 pot B 2015</strain>
    </source>
</reference>
<evidence type="ECO:0000313" key="2">
    <source>
        <dbReference type="EMBL" id="CAG8712811.1"/>
    </source>
</evidence>
<comment type="caution">
    <text evidence="2">The sequence shown here is derived from an EMBL/GenBank/DDBJ whole genome shotgun (WGS) entry which is preliminary data.</text>
</comment>
<feature type="transmembrane region" description="Helical" evidence="1">
    <location>
        <begin position="6"/>
        <end position="29"/>
    </location>
</feature>
<dbReference type="Proteomes" id="UP000789375">
    <property type="component" value="Unassembled WGS sequence"/>
</dbReference>
<evidence type="ECO:0000313" key="3">
    <source>
        <dbReference type="Proteomes" id="UP000789375"/>
    </source>
</evidence>
<keyword evidence="1" id="KW-0812">Transmembrane</keyword>
<organism evidence="2 3">
    <name type="scientific">Funneliformis mosseae</name>
    <name type="common">Endomycorrhizal fungus</name>
    <name type="synonym">Glomus mosseae</name>
    <dbReference type="NCBI Taxonomy" id="27381"/>
    <lineage>
        <taxon>Eukaryota</taxon>
        <taxon>Fungi</taxon>
        <taxon>Fungi incertae sedis</taxon>
        <taxon>Mucoromycota</taxon>
        <taxon>Glomeromycotina</taxon>
        <taxon>Glomeromycetes</taxon>
        <taxon>Glomerales</taxon>
        <taxon>Glomeraceae</taxon>
        <taxon>Funneliformis</taxon>
    </lineage>
</organism>
<gene>
    <name evidence="2" type="ORF">FMOSSE_LOCUS14434</name>
</gene>
<feature type="non-terminal residue" evidence="2">
    <location>
        <position position="1"/>
    </location>
</feature>
<accession>A0A9N9N9D7</accession>
<keyword evidence="1" id="KW-1133">Transmembrane helix</keyword>
<evidence type="ECO:0000256" key="1">
    <source>
        <dbReference type="SAM" id="Phobius"/>
    </source>
</evidence>
<dbReference type="AlphaFoldDB" id="A0A9N9N9D7"/>
<sequence>ELGTIKIIIATIGGTLTLVIIIACGFLIYRWNEKRKALPPSHINEEHTLPGNIVEHDISSYIPTY</sequence>
<keyword evidence="3" id="KW-1185">Reference proteome</keyword>
<keyword evidence="1" id="KW-0472">Membrane</keyword>
<name>A0A9N9N9D7_FUNMO</name>
<protein>
    <submittedName>
        <fullName evidence="2">9121_t:CDS:1</fullName>
    </submittedName>
</protein>
<dbReference type="EMBL" id="CAJVPP010011067">
    <property type="protein sequence ID" value="CAG8712811.1"/>
    <property type="molecule type" value="Genomic_DNA"/>
</dbReference>
<proteinExistence type="predicted"/>